<dbReference type="EMBL" id="BJYY01000001">
    <property type="protein sequence ID" value="GEO32811.1"/>
    <property type="molecule type" value="Genomic_DNA"/>
</dbReference>
<gene>
    <name evidence="8" type="ORF">CAE01nite_05360</name>
</gene>
<evidence type="ECO:0000313" key="8">
    <source>
        <dbReference type="EMBL" id="GEO32811.1"/>
    </source>
</evidence>
<dbReference type="GO" id="GO:0016787">
    <property type="term" value="F:hydrolase activity"/>
    <property type="evidence" value="ECO:0007669"/>
    <property type="project" value="UniProtKB-KW"/>
</dbReference>
<name>A0A512D8M9_9CELL</name>
<keyword evidence="6" id="KW-0472">Membrane</keyword>
<evidence type="ECO:0000313" key="9">
    <source>
        <dbReference type="Proteomes" id="UP000321181"/>
    </source>
</evidence>
<dbReference type="GO" id="GO:0005886">
    <property type="term" value="C:plasma membrane"/>
    <property type="evidence" value="ECO:0007669"/>
    <property type="project" value="UniProtKB-SubCell"/>
</dbReference>
<evidence type="ECO:0000256" key="3">
    <source>
        <dbReference type="ARBA" id="ARBA00022692"/>
    </source>
</evidence>
<dbReference type="Gene3D" id="1.20.144.10">
    <property type="entry name" value="Phosphatidic acid phosphatase type 2/haloperoxidase"/>
    <property type="match status" value="1"/>
</dbReference>
<sequence length="165" mass="17155">MPHTTADLRVLLAVQRALGGPRALAGARVLGAAGEHAVAWVTAGAVGALVDRPRRHEWLRGTGVVVVAHGAGILLKRLTRRARPQHADLRVVPGLGRWGMPSSHAASTTAAALVFGGLLRTRTTLVLLPLMGVSRLVVGAHYPTDVLAGTVLGAVTATAARRWTS</sequence>
<dbReference type="Pfam" id="PF01569">
    <property type="entry name" value="PAP2"/>
    <property type="match status" value="1"/>
</dbReference>
<evidence type="ECO:0000256" key="4">
    <source>
        <dbReference type="ARBA" id="ARBA00022801"/>
    </source>
</evidence>
<reference evidence="8 9" key="1">
    <citation type="submission" date="2019-07" db="EMBL/GenBank/DDBJ databases">
        <title>Whole genome shotgun sequence of Cellulomonas aerilata NBRC 106308.</title>
        <authorList>
            <person name="Hosoyama A."/>
            <person name="Uohara A."/>
            <person name="Ohji S."/>
            <person name="Ichikawa N."/>
        </authorList>
    </citation>
    <scope>NUCLEOTIDE SEQUENCE [LARGE SCALE GENOMIC DNA]</scope>
    <source>
        <strain evidence="8 9">NBRC 106308</strain>
    </source>
</reference>
<dbReference type="PANTHER" id="PTHR14969">
    <property type="entry name" value="SPHINGOSINE-1-PHOSPHATE PHOSPHOHYDROLASE"/>
    <property type="match status" value="1"/>
</dbReference>
<evidence type="ECO:0000259" key="7">
    <source>
        <dbReference type="SMART" id="SM00014"/>
    </source>
</evidence>
<keyword evidence="5" id="KW-1133">Transmembrane helix</keyword>
<feature type="domain" description="Phosphatidic acid phosphatase type 2/haloperoxidase" evidence="7">
    <location>
        <begin position="59"/>
        <end position="161"/>
    </location>
</feature>
<comment type="subcellular location">
    <subcellularLocation>
        <location evidence="1">Cell membrane</location>
        <topology evidence="1">Multi-pass membrane protein</topology>
    </subcellularLocation>
</comment>
<evidence type="ECO:0000256" key="6">
    <source>
        <dbReference type="ARBA" id="ARBA00023136"/>
    </source>
</evidence>
<comment type="caution">
    <text evidence="8">The sequence shown here is derived from an EMBL/GenBank/DDBJ whole genome shotgun (WGS) entry which is preliminary data.</text>
</comment>
<organism evidence="8 9">
    <name type="scientific">Cellulomonas aerilata</name>
    <dbReference type="NCBI Taxonomy" id="515326"/>
    <lineage>
        <taxon>Bacteria</taxon>
        <taxon>Bacillati</taxon>
        <taxon>Actinomycetota</taxon>
        <taxon>Actinomycetes</taxon>
        <taxon>Micrococcales</taxon>
        <taxon>Cellulomonadaceae</taxon>
        <taxon>Cellulomonas</taxon>
    </lineage>
</organism>
<dbReference type="PANTHER" id="PTHR14969:SF62">
    <property type="entry name" value="DECAPRENYLPHOSPHORYL-5-PHOSPHORIBOSE PHOSPHATASE RV3807C-RELATED"/>
    <property type="match status" value="1"/>
</dbReference>
<keyword evidence="3" id="KW-0812">Transmembrane</keyword>
<dbReference type="AlphaFoldDB" id="A0A512D8M9"/>
<dbReference type="Proteomes" id="UP000321181">
    <property type="component" value="Unassembled WGS sequence"/>
</dbReference>
<dbReference type="InterPro" id="IPR000326">
    <property type="entry name" value="PAP2/HPO"/>
</dbReference>
<proteinExistence type="predicted"/>
<keyword evidence="2" id="KW-1003">Cell membrane</keyword>
<keyword evidence="9" id="KW-1185">Reference proteome</keyword>
<dbReference type="SUPFAM" id="SSF48317">
    <property type="entry name" value="Acid phosphatase/Vanadium-dependent haloperoxidase"/>
    <property type="match status" value="1"/>
</dbReference>
<dbReference type="SMART" id="SM00014">
    <property type="entry name" value="acidPPc"/>
    <property type="match status" value="1"/>
</dbReference>
<keyword evidence="4" id="KW-0378">Hydrolase</keyword>
<evidence type="ECO:0000256" key="1">
    <source>
        <dbReference type="ARBA" id="ARBA00004651"/>
    </source>
</evidence>
<protein>
    <submittedName>
        <fullName evidence="8">Putative phosphoesterase</fullName>
    </submittedName>
</protein>
<accession>A0A512D8M9</accession>
<dbReference type="RefSeq" id="WP_222595795.1">
    <property type="nucleotide sequence ID" value="NZ_BAAARM010000001.1"/>
</dbReference>
<evidence type="ECO:0000256" key="2">
    <source>
        <dbReference type="ARBA" id="ARBA00022475"/>
    </source>
</evidence>
<evidence type="ECO:0000256" key="5">
    <source>
        <dbReference type="ARBA" id="ARBA00022989"/>
    </source>
</evidence>
<dbReference type="InterPro" id="IPR036938">
    <property type="entry name" value="PAP2/HPO_sf"/>
</dbReference>